<dbReference type="EMBL" id="KN822201">
    <property type="protein sequence ID" value="KIM52759.1"/>
    <property type="molecule type" value="Genomic_DNA"/>
</dbReference>
<reference evidence="2 3" key="1">
    <citation type="submission" date="2014-04" db="EMBL/GenBank/DDBJ databases">
        <authorList>
            <consortium name="DOE Joint Genome Institute"/>
            <person name="Kuo A."/>
            <person name="Kohler A."/>
            <person name="Nagy L.G."/>
            <person name="Floudas D."/>
            <person name="Copeland A."/>
            <person name="Barry K.W."/>
            <person name="Cichocki N."/>
            <person name="Veneault-Fourrey C."/>
            <person name="LaButti K."/>
            <person name="Lindquist E.A."/>
            <person name="Lipzen A."/>
            <person name="Lundell T."/>
            <person name="Morin E."/>
            <person name="Murat C."/>
            <person name="Sun H."/>
            <person name="Tunlid A."/>
            <person name="Henrissat B."/>
            <person name="Grigoriev I.V."/>
            <person name="Hibbett D.S."/>
            <person name="Martin F."/>
            <person name="Nordberg H.P."/>
            <person name="Cantor M.N."/>
            <person name="Hua S.X."/>
        </authorList>
    </citation>
    <scope>NUCLEOTIDE SEQUENCE [LARGE SCALE GENOMIC DNA]</scope>
    <source>
        <strain evidence="2 3">Foug A</strain>
    </source>
</reference>
<dbReference type="InParanoid" id="A0A0C3D8N4"/>
<dbReference type="OrthoDB" id="3360976at2759"/>
<dbReference type="InterPro" id="IPR046528">
    <property type="entry name" value="DUF6593"/>
</dbReference>
<dbReference type="STRING" id="1036808.A0A0C3D8N4"/>
<evidence type="ECO:0000313" key="3">
    <source>
        <dbReference type="Proteomes" id="UP000053989"/>
    </source>
</evidence>
<feature type="domain" description="DUF6593" evidence="1">
    <location>
        <begin position="9"/>
        <end position="172"/>
    </location>
</feature>
<dbReference type="HOGENOM" id="CLU_084280_4_1_1"/>
<keyword evidence="3" id="KW-1185">Reference proteome</keyword>
<sequence length="182" mass="21541">MLLTLSSENVRSTIFTCASGRPLYVSSTPRRFSWTTTIKKYVADDFQLEMKDRFEVAAQIRWRIFCPAKFRIGGKSLRSDSFLTKHGVTRRRWTFRGPDGRWYRWDVHRRVVVLSLDDLSHREVALYRRTTSRCFDILGVKSTKPCLEISPEIEHMLDLVILTFIYVEKLRMDKELKEIKES</sequence>
<reference evidence="3" key="2">
    <citation type="submission" date="2015-01" db="EMBL/GenBank/DDBJ databases">
        <title>Evolutionary Origins and Diversification of the Mycorrhizal Mutualists.</title>
        <authorList>
            <consortium name="DOE Joint Genome Institute"/>
            <consortium name="Mycorrhizal Genomics Consortium"/>
            <person name="Kohler A."/>
            <person name="Kuo A."/>
            <person name="Nagy L.G."/>
            <person name="Floudas D."/>
            <person name="Copeland A."/>
            <person name="Barry K.W."/>
            <person name="Cichocki N."/>
            <person name="Veneault-Fourrey C."/>
            <person name="LaButti K."/>
            <person name="Lindquist E.A."/>
            <person name="Lipzen A."/>
            <person name="Lundell T."/>
            <person name="Morin E."/>
            <person name="Murat C."/>
            <person name="Riley R."/>
            <person name="Ohm R."/>
            <person name="Sun H."/>
            <person name="Tunlid A."/>
            <person name="Henrissat B."/>
            <person name="Grigoriev I.V."/>
            <person name="Hibbett D.S."/>
            <person name="Martin F."/>
        </authorList>
    </citation>
    <scope>NUCLEOTIDE SEQUENCE [LARGE SCALE GENOMIC DNA]</scope>
    <source>
        <strain evidence="3">Foug A</strain>
    </source>
</reference>
<protein>
    <recommendedName>
        <fullName evidence="1">DUF6593 domain-containing protein</fullName>
    </recommendedName>
</protein>
<dbReference type="Proteomes" id="UP000053989">
    <property type="component" value="Unassembled WGS sequence"/>
</dbReference>
<organism evidence="2 3">
    <name type="scientific">Scleroderma citrinum Foug A</name>
    <dbReference type="NCBI Taxonomy" id="1036808"/>
    <lineage>
        <taxon>Eukaryota</taxon>
        <taxon>Fungi</taxon>
        <taxon>Dikarya</taxon>
        <taxon>Basidiomycota</taxon>
        <taxon>Agaricomycotina</taxon>
        <taxon>Agaricomycetes</taxon>
        <taxon>Agaricomycetidae</taxon>
        <taxon>Boletales</taxon>
        <taxon>Sclerodermatineae</taxon>
        <taxon>Sclerodermataceae</taxon>
        <taxon>Scleroderma</taxon>
    </lineage>
</organism>
<dbReference type="AlphaFoldDB" id="A0A0C3D8N4"/>
<gene>
    <name evidence="2" type="ORF">SCLCIDRAFT_140520</name>
</gene>
<proteinExistence type="predicted"/>
<name>A0A0C3D8N4_9AGAM</name>
<dbReference type="Pfam" id="PF20236">
    <property type="entry name" value="DUF6593"/>
    <property type="match status" value="1"/>
</dbReference>
<accession>A0A0C3D8N4</accession>
<evidence type="ECO:0000259" key="1">
    <source>
        <dbReference type="Pfam" id="PF20236"/>
    </source>
</evidence>
<evidence type="ECO:0000313" key="2">
    <source>
        <dbReference type="EMBL" id="KIM52759.1"/>
    </source>
</evidence>